<organism evidence="1 2">
    <name type="scientific">Paramecium primaurelia</name>
    <dbReference type="NCBI Taxonomy" id="5886"/>
    <lineage>
        <taxon>Eukaryota</taxon>
        <taxon>Sar</taxon>
        <taxon>Alveolata</taxon>
        <taxon>Ciliophora</taxon>
        <taxon>Intramacronucleata</taxon>
        <taxon>Oligohymenophorea</taxon>
        <taxon>Peniculida</taxon>
        <taxon>Parameciidae</taxon>
        <taxon>Paramecium</taxon>
    </lineage>
</organism>
<sequence>MISQNLHKNQYFFARAVSCINQNEQRKPTDISKYIMEKEFKQRIKKESFQFLQIRLLKQISGNNQEQKWRLFQKLRNAVQKVIKFNKQKKEINKRRRGSYLGYQRINNFIGTTENEKRLKNQYLNCISKIKRTIYQNSKVNNQSCKIRIISANAYYSFTLFLSYIKRVKIINFRKKRKRLNQSSENNKRQVKSIHFTKQGNLMIYGVNFKMNQFHIRMQEQMEFIFEIQGLIKSII</sequence>
<gene>
    <name evidence="1" type="ORF">PPRIM_AZ9-3.1.T0360005</name>
</gene>
<protein>
    <submittedName>
        <fullName evidence="1">Uncharacterized protein</fullName>
    </submittedName>
</protein>
<dbReference type="Proteomes" id="UP000688137">
    <property type="component" value="Unassembled WGS sequence"/>
</dbReference>
<dbReference type="EMBL" id="CAJJDM010000035">
    <property type="protein sequence ID" value="CAD8064206.1"/>
    <property type="molecule type" value="Genomic_DNA"/>
</dbReference>
<evidence type="ECO:0000313" key="1">
    <source>
        <dbReference type="EMBL" id="CAD8064206.1"/>
    </source>
</evidence>
<proteinExistence type="predicted"/>
<name>A0A8S1LHJ6_PARPR</name>
<evidence type="ECO:0000313" key="2">
    <source>
        <dbReference type="Proteomes" id="UP000688137"/>
    </source>
</evidence>
<dbReference type="AlphaFoldDB" id="A0A8S1LHJ6"/>
<reference evidence="1" key="1">
    <citation type="submission" date="2021-01" db="EMBL/GenBank/DDBJ databases">
        <authorList>
            <consortium name="Genoscope - CEA"/>
            <person name="William W."/>
        </authorList>
    </citation>
    <scope>NUCLEOTIDE SEQUENCE</scope>
</reference>
<keyword evidence="2" id="KW-1185">Reference proteome</keyword>
<accession>A0A8S1LHJ6</accession>
<comment type="caution">
    <text evidence="1">The sequence shown here is derived from an EMBL/GenBank/DDBJ whole genome shotgun (WGS) entry which is preliminary data.</text>
</comment>